<dbReference type="Gene3D" id="3.90.1570.10">
    <property type="entry name" value="tt1808, chain A"/>
    <property type="match status" value="1"/>
</dbReference>
<organism evidence="2 3">
    <name type="scientific">Sorangium cellulosum</name>
    <name type="common">Polyangium cellulosum</name>
    <dbReference type="NCBI Taxonomy" id="56"/>
    <lineage>
        <taxon>Bacteria</taxon>
        <taxon>Pseudomonadati</taxon>
        <taxon>Myxococcota</taxon>
        <taxon>Polyangia</taxon>
        <taxon>Polyangiales</taxon>
        <taxon>Polyangiaceae</taxon>
        <taxon>Sorangium</taxon>
    </lineage>
</organism>
<feature type="domain" description="Putative restriction endonuclease" evidence="1">
    <location>
        <begin position="18"/>
        <end position="184"/>
    </location>
</feature>
<dbReference type="AlphaFoldDB" id="A0A150PXS6"/>
<reference evidence="2 3" key="1">
    <citation type="submission" date="2014-02" db="EMBL/GenBank/DDBJ databases">
        <title>The small core and large imbalanced accessory genome model reveals a collaborative survival strategy of Sorangium cellulosum strains in nature.</title>
        <authorList>
            <person name="Han K."/>
            <person name="Peng R."/>
            <person name="Blom J."/>
            <person name="Li Y.-Z."/>
        </authorList>
    </citation>
    <scope>NUCLEOTIDE SEQUENCE [LARGE SCALE GENOMIC DNA]</scope>
    <source>
        <strain evidence="2 3">So0157-25</strain>
    </source>
</reference>
<gene>
    <name evidence="2" type="ORF">BE08_11640</name>
</gene>
<dbReference type="InterPro" id="IPR011335">
    <property type="entry name" value="Restrct_endonuc-II-like"/>
</dbReference>
<accession>A0A150PXS6</accession>
<evidence type="ECO:0000259" key="1">
    <source>
        <dbReference type="Pfam" id="PF05685"/>
    </source>
</evidence>
<sequence>MELAGLAPRLVRPATLADLEALPPTWRGEILDDTLYAFPRPRAPHASVEGLITTDLTNPFQRGRGGPGGWWILPEPSIQLPGAPEVSPDVAGFRRERLPALPSKGPITLVPDWVCEILSPTTASYDQIVKRRFYIRIGVPHIWYVDPRDRTLLVAQHVEGRWMELGIHGADEKVRAAPFDAIEIDLAEWWHGIAPEKSADP</sequence>
<dbReference type="EMBL" id="JELY01000139">
    <property type="protein sequence ID" value="KYF60188.1"/>
    <property type="molecule type" value="Genomic_DNA"/>
</dbReference>
<dbReference type="InterPro" id="IPR008538">
    <property type="entry name" value="Uma2"/>
</dbReference>
<dbReference type="SUPFAM" id="SSF52980">
    <property type="entry name" value="Restriction endonuclease-like"/>
    <property type="match status" value="1"/>
</dbReference>
<dbReference type="PANTHER" id="PTHR34107">
    <property type="entry name" value="SLL0198 PROTEIN-RELATED"/>
    <property type="match status" value="1"/>
</dbReference>
<comment type="caution">
    <text evidence="2">The sequence shown here is derived from an EMBL/GenBank/DDBJ whole genome shotgun (WGS) entry which is preliminary data.</text>
</comment>
<dbReference type="PANTHER" id="PTHR34107:SF8">
    <property type="entry name" value="UNIDENTIFIED OPEN READING FRAME"/>
    <property type="match status" value="1"/>
</dbReference>
<protein>
    <recommendedName>
        <fullName evidence="1">Putative restriction endonuclease domain-containing protein</fullName>
    </recommendedName>
</protein>
<evidence type="ECO:0000313" key="2">
    <source>
        <dbReference type="EMBL" id="KYF60188.1"/>
    </source>
</evidence>
<dbReference type="CDD" id="cd06260">
    <property type="entry name" value="DUF820-like"/>
    <property type="match status" value="1"/>
</dbReference>
<evidence type="ECO:0000313" key="3">
    <source>
        <dbReference type="Proteomes" id="UP000075420"/>
    </source>
</evidence>
<name>A0A150PXS6_SORCE</name>
<dbReference type="Pfam" id="PF05685">
    <property type="entry name" value="Uma2"/>
    <property type="match status" value="1"/>
</dbReference>
<dbReference type="Proteomes" id="UP000075420">
    <property type="component" value="Unassembled WGS sequence"/>
</dbReference>
<proteinExistence type="predicted"/>
<dbReference type="InterPro" id="IPR012296">
    <property type="entry name" value="Nuclease_put_TT1808"/>
</dbReference>